<feature type="compositionally biased region" description="Acidic residues" evidence="1">
    <location>
        <begin position="53"/>
        <end position="62"/>
    </location>
</feature>
<reference evidence="3 4" key="1">
    <citation type="submission" date="2019-02" db="EMBL/GenBank/DDBJ databases">
        <title>Genomic Encyclopedia of Type Strains, Phase IV (KMG-IV): sequencing the most valuable type-strain genomes for metagenomic binning, comparative biology and taxonomic classification.</title>
        <authorList>
            <person name="Goeker M."/>
        </authorList>
    </citation>
    <scope>NUCLEOTIDE SEQUENCE [LARGE SCALE GENOMIC DNA]</scope>
    <source>
        <strain evidence="3 4">DSM 23814</strain>
    </source>
</reference>
<keyword evidence="4" id="KW-1185">Reference proteome</keyword>
<organism evidence="3 4">
    <name type="scientific">Advenella incenata</name>
    <dbReference type="NCBI Taxonomy" id="267800"/>
    <lineage>
        <taxon>Bacteria</taxon>
        <taxon>Pseudomonadati</taxon>
        <taxon>Pseudomonadota</taxon>
        <taxon>Betaproteobacteria</taxon>
        <taxon>Burkholderiales</taxon>
        <taxon>Alcaligenaceae</taxon>
    </lineage>
</organism>
<name>A0A4Q7VFP0_9BURK</name>
<accession>A0A4Q7VFP0</accession>
<evidence type="ECO:0000313" key="4">
    <source>
        <dbReference type="Proteomes" id="UP000293398"/>
    </source>
</evidence>
<dbReference type="RefSeq" id="WP_130304368.1">
    <property type="nucleotide sequence ID" value="NZ_SHKO01000002.1"/>
</dbReference>
<comment type="caution">
    <text evidence="3">The sequence shown here is derived from an EMBL/GenBank/DDBJ whole genome shotgun (WGS) entry which is preliminary data.</text>
</comment>
<feature type="region of interest" description="Disordered" evidence="1">
    <location>
        <begin position="42"/>
        <end position="101"/>
    </location>
</feature>
<feature type="compositionally biased region" description="Basic and acidic residues" evidence="1">
    <location>
        <begin position="83"/>
        <end position="101"/>
    </location>
</feature>
<evidence type="ECO:0000259" key="2">
    <source>
        <dbReference type="Pfam" id="PF15533"/>
    </source>
</evidence>
<feature type="region of interest" description="Disordered" evidence="1">
    <location>
        <begin position="131"/>
        <end position="152"/>
    </location>
</feature>
<dbReference type="EMBL" id="SHKO01000002">
    <property type="protein sequence ID" value="RZT94558.1"/>
    <property type="molecule type" value="Genomic_DNA"/>
</dbReference>
<feature type="domain" description="Bacterial toxin 33" evidence="2">
    <location>
        <begin position="89"/>
        <end position="150"/>
    </location>
</feature>
<proteinExistence type="predicted"/>
<dbReference type="Proteomes" id="UP000293398">
    <property type="component" value="Unassembled WGS sequence"/>
</dbReference>
<gene>
    <name evidence="3" type="ORF">EV681_2979</name>
</gene>
<dbReference type="AlphaFoldDB" id="A0A4Q7VFP0"/>
<evidence type="ECO:0000313" key="3">
    <source>
        <dbReference type="EMBL" id="RZT94558.1"/>
    </source>
</evidence>
<dbReference type="OrthoDB" id="8552614at2"/>
<evidence type="ECO:0000256" key="1">
    <source>
        <dbReference type="SAM" id="MobiDB-lite"/>
    </source>
</evidence>
<dbReference type="InterPro" id="IPR029110">
    <property type="entry name" value="Ntox33"/>
</dbReference>
<dbReference type="Pfam" id="PF15533">
    <property type="entry name" value="Ntox33"/>
    <property type="match status" value="1"/>
</dbReference>
<protein>
    <submittedName>
        <fullName evidence="3">Putative RNase toxin 33 of polymorphic toxin system</fullName>
    </submittedName>
</protein>
<sequence>MPAPAIPLVIWGIGGLLLGGAAHELTPGKEQREHDLENLGGAIFGSNATQMEQADEGAEDDSLPGTVIDACSTCEPPDDEDEQAAKDSKRMSKKELESAAKKNGYEDAHALKRDYGLDSRSDIFVDKQGNMYAGPRQGTGTPQRLGININGL</sequence>